<dbReference type="EMBL" id="JAIWYP010000004">
    <property type="protein sequence ID" value="KAH3839494.1"/>
    <property type="molecule type" value="Genomic_DNA"/>
</dbReference>
<gene>
    <name evidence="1" type="ORF">DPMN_112925</name>
</gene>
<dbReference type="Proteomes" id="UP000828390">
    <property type="component" value="Unassembled WGS sequence"/>
</dbReference>
<proteinExistence type="predicted"/>
<name>A0A9D4KHF5_DREPO</name>
<accession>A0A9D4KHF5</accession>
<reference evidence="1" key="1">
    <citation type="journal article" date="2019" name="bioRxiv">
        <title>The Genome of the Zebra Mussel, Dreissena polymorpha: A Resource for Invasive Species Research.</title>
        <authorList>
            <person name="McCartney M.A."/>
            <person name="Auch B."/>
            <person name="Kono T."/>
            <person name="Mallez S."/>
            <person name="Zhang Y."/>
            <person name="Obille A."/>
            <person name="Becker A."/>
            <person name="Abrahante J.E."/>
            <person name="Garbe J."/>
            <person name="Badalamenti J.P."/>
            <person name="Herman A."/>
            <person name="Mangelson H."/>
            <person name="Liachko I."/>
            <person name="Sullivan S."/>
            <person name="Sone E.D."/>
            <person name="Koren S."/>
            <person name="Silverstein K.A.T."/>
            <person name="Beckman K.B."/>
            <person name="Gohl D.M."/>
        </authorList>
    </citation>
    <scope>NUCLEOTIDE SEQUENCE</scope>
    <source>
        <strain evidence="1">Duluth1</strain>
        <tissue evidence="1">Whole animal</tissue>
    </source>
</reference>
<reference evidence="1" key="2">
    <citation type="submission" date="2020-11" db="EMBL/GenBank/DDBJ databases">
        <authorList>
            <person name="McCartney M.A."/>
            <person name="Auch B."/>
            <person name="Kono T."/>
            <person name="Mallez S."/>
            <person name="Becker A."/>
            <person name="Gohl D.M."/>
            <person name="Silverstein K.A.T."/>
            <person name="Koren S."/>
            <person name="Bechman K.B."/>
            <person name="Herman A."/>
            <person name="Abrahante J.E."/>
            <person name="Garbe J."/>
        </authorList>
    </citation>
    <scope>NUCLEOTIDE SEQUENCE</scope>
    <source>
        <strain evidence="1">Duluth1</strain>
        <tissue evidence="1">Whole animal</tissue>
    </source>
</reference>
<sequence>MVWMFDRRVGKNDGDSGWDFVMLLDRPLTDMLSSSKRVDEGACLERLQRLGARAGAVCGREGGGCARAGVACSALLELKRDTPFHD</sequence>
<comment type="caution">
    <text evidence="1">The sequence shown here is derived from an EMBL/GenBank/DDBJ whole genome shotgun (WGS) entry which is preliminary data.</text>
</comment>
<keyword evidence="2" id="KW-1185">Reference proteome</keyword>
<evidence type="ECO:0000313" key="1">
    <source>
        <dbReference type="EMBL" id="KAH3839494.1"/>
    </source>
</evidence>
<dbReference type="AlphaFoldDB" id="A0A9D4KHF5"/>
<evidence type="ECO:0000313" key="2">
    <source>
        <dbReference type="Proteomes" id="UP000828390"/>
    </source>
</evidence>
<protein>
    <submittedName>
        <fullName evidence="1">Uncharacterized protein</fullName>
    </submittedName>
</protein>
<organism evidence="1 2">
    <name type="scientific">Dreissena polymorpha</name>
    <name type="common">Zebra mussel</name>
    <name type="synonym">Mytilus polymorpha</name>
    <dbReference type="NCBI Taxonomy" id="45954"/>
    <lineage>
        <taxon>Eukaryota</taxon>
        <taxon>Metazoa</taxon>
        <taxon>Spiralia</taxon>
        <taxon>Lophotrochozoa</taxon>
        <taxon>Mollusca</taxon>
        <taxon>Bivalvia</taxon>
        <taxon>Autobranchia</taxon>
        <taxon>Heteroconchia</taxon>
        <taxon>Euheterodonta</taxon>
        <taxon>Imparidentia</taxon>
        <taxon>Neoheterodontei</taxon>
        <taxon>Myida</taxon>
        <taxon>Dreissenoidea</taxon>
        <taxon>Dreissenidae</taxon>
        <taxon>Dreissena</taxon>
    </lineage>
</organism>